<feature type="domain" description="NodB homology" evidence="4">
    <location>
        <begin position="27"/>
        <end position="255"/>
    </location>
</feature>
<dbReference type="GO" id="GO:0005975">
    <property type="term" value="P:carbohydrate metabolic process"/>
    <property type="evidence" value="ECO:0007669"/>
    <property type="project" value="InterPro"/>
</dbReference>
<dbReference type="SUPFAM" id="SSF88713">
    <property type="entry name" value="Glycoside hydrolase/deacetylase"/>
    <property type="match status" value="1"/>
</dbReference>
<evidence type="ECO:0000259" key="4">
    <source>
        <dbReference type="PROSITE" id="PS51677"/>
    </source>
</evidence>
<dbReference type="InterPro" id="IPR002509">
    <property type="entry name" value="NODB_dom"/>
</dbReference>
<keyword evidence="1" id="KW-0479">Metal-binding</keyword>
<dbReference type="Proteomes" id="UP000008720">
    <property type="component" value="Chromosome"/>
</dbReference>
<keyword evidence="2" id="KW-0378">Hydrolase</keyword>
<dbReference type="GO" id="GO:0046872">
    <property type="term" value="F:metal ion binding"/>
    <property type="evidence" value="ECO:0007669"/>
    <property type="project" value="UniProtKB-KW"/>
</dbReference>
<organism evidence="5 6">
    <name type="scientific">Marivirga tractuosa (strain ATCC 23168 / DSM 4126 / NBRC 15989 / NCIMB 1408 / VKM B-1430 / H-43)</name>
    <name type="common">Microscilla tractuosa</name>
    <name type="synonym">Flexibacter tractuosus</name>
    <dbReference type="NCBI Taxonomy" id="643867"/>
    <lineage>
        <taxon>Bacteria</taxon>
        <taxon>Pseudomonadati</taxon>
        <taxon>Bacteroidota</taxon>
        <taxon>Cytophagia</taxon>
        <taxon>Cytophagales</taxon>
        <taxon>Marivirgaceae</taxon>
        <taxon>Marivirga</taxon>
    </lineage>
</organism>
<name>E4TMH3_MARTH</name>
<dbReference type="Gene3D" id="3.20.20.370">
    <property type="entry name" value="Glycoside hydrolase/deacetylase"/>
    <property type="match status" value="1"/>
</dbReference>
<dbReference type="RefSeq" id="WP_013455549.1">
    <property type="nucleotide sequence ID" value="NC_014759.1"/>
</dbReference>
<dbReference type="GO" id="GO:0016810">
    <property type="term" value="F:hydrolase activity, acting on carbon-nitrogen (but not peptide) bonds"/>
    <property type="evidence" value="ECO:0007669"/>
    <property type="project" value="InterPro"/>
</dbReference>
<dbReference type="eggNOG" id="COG0726">
    <property type="taxonomic scope" value="Bacteria"/>
</dbReference>
<dbReference type="HOGENOM" id="CLU_071828_0_0_10"/>
<evidence type="ECO:0000256" key="3">
    <source>
        <dbReference type="SAM" id="SignalP"/>
    </source>
</evidence>
<evidence type="ECO:0000313" key="5">
    <source>
        <dbReference type="EMBL" id="ADR23407.1"/>
    </source>
</evidence>
<dbReference type="Pfam" id="PF01522">
    <property type="entry name" value="Polysacc_deac_1"/>
    <property type="match status" value="1"/>
</dbReference>
<dbReference type="PROSITE" id="PS51677">
    <property type="entry name" value="NODB"/>
    <property type="match status" value="1"/>
</dbReference>
<protein>
    <submittedName>
        <fullName evidence="5">Polysaccharide deacetylase</fullName>
    </submittedName>
</protein>
<dbReference type="KEGG" id="mtt:Ftrac_3433"/>
<dbReference type="PANTHER" id="PTHR10587:SF133">
    <property type="entry name" value="CHITIN DEACETYLASE 1-RELATED"/>
    <property type="match status" value="1"/>
</dbReference>
<dbReference type="STRING" id="643867.Ftrac_3433"/>
<evidence type="ECO:0000256" key="2">
    <source>
        <dbReference type="ARBA" id="ARBA00022801"/>
    </source>
</evidence>
<dbReference type="GO" id="GO:0016020">
    <property type="term" value="C:membrane"/>
    <property type="evidence" value="ECO:0007669"/>
    <property type="project" value="TreeGrafter"/>
</dbReference>
<dbReference type="InterPro" id="IPR050248">
    <property type="entry name" value="Polysacc_deacetylase_ArnD"/>
</dbReference>
<feature type="chain" id="PRO_5005673646" evidence="3">
    <location>
        <begin position="25"/>
        <end position="315"/>
    </location>
</feature>
<dbReference type="AlphaFoldDB" id="E4TMH3"/>
<evidence type="ECO:0000313" key="6">
    <source>
        <dbReference type="Proteomes" id="UP000008720"/>
    </source>
</evidence>
<keyword evidence="6" id="KW-1185">Reference proteome</keyword>
<dbReference type="InterPro" id="IPR011330">
    <property type="entry name" value="Glyco_hydro/deAcase_b/a-brl"/>
</dbReference>
<dbReference type="PANTHER" id="PTHR10587">
    <property type="entry name" value="GLYCOSYL TRANSFERASE-RELATED"/>
    <property type="match status" value="1"/>
</dbReference>
<dbReference type="OrthoDB" id="115239at2"/>
<proteinExistence type="predicted"/>
<keyword evidence="3" id="KW-0732">Signal</keyword>
<sequence>MNKFPYKSILLLCLILLLSISAFSQKKSISITIDDVPNTRKYKKENFNLTFLKVLDSMDIPFTIFINEAKLFNNEFENENKELLEMWIQNRNSIVGNHSYSHARYSAVGFDKFVQEIEKGEILTKEYAANYKKGLKYFRFPYNDMGEDSTQHKQIRDFLKSKDYVIAPFTVESSDWMYNYVYLHYLNTGEIDKAAAIGEQYVKKTIELLSFYESMANSIYKRSIKHIYLCHDNAINTDYIGEIIVRLKKEDYEIVSFEESLTDPIYSQKDTYYKKWGISWLYRYVETQDARVQWMKQEPDLSEINHLYEEISQKN</sequence>
<accession>E4TMH3</accession>
<feature type="signal peptide" evidence="3">
    <location>
        <begin position="1"/>
        <end position="24"/>
    </location>
</feature>
<evidence type="ECO:0000256" key="1">
    <source>
        <dbReference type="ARBA" id="ARBA00022723"/>
    </source>
</evidence>
<gene>
    <name evidence="5" type="ordered locus">Ftrac_3433</name>
</gene>
<reference evidence="5 6" key="1">
    <citation type="journal article" date="2011" name="Stand. Genomic Sci.">
        <title>Complete genome sequence of Marivirga tractuosa type strain (H-43).</title>
        <authorList>
            <person name="Pagani I."/>
            <person name="Chertkov O."/>
            <person name="Lapidus A."/>
            <person name="Lucas S."/>
            <person name="Del Rio T.G."/>
            <person name="Tice H."/>
            <person name="Copeland A."/>
            <person name="Cheng J.F."/>
            <person name="Nolan M."/>
            <person name="Saunders E."/>
            <person name="Pitluck S."/>
            <person name="Held B."/>
            <person name="Goodwin L."/>
            <person name="Liolios K."/>
            <person name="Ovchinikova G."/>
            <person name="Ivanova N."/>
            <person name="Mavromatis K."/>
            <person name="Pati A."/>
            <person name="Chen A."/>
            <person name="Palaniappan K."/>
            <person name="Land M."/>
            <person name="Hauser L."/>
            <person name="Jeffries C.D."/>
            <person name="Detter J.C."/>
            <person name="Han C."/>
            <person name="Tapia R."/>
            <person name="Ngatchou-Djao O.D."/>
            <person name="Rohde M."/>
            <person name="Goker M."/>
            <person name="Spring S."/>
            <person name="Sikorski J."/>
            <person name="Woyke T."/>
            <person name="Bristow J."/>
            <person name="Eisen J.A."/>
            <person name="Markowitz V."/>
            <person name="Hugenholtz P."/>
            <person name="Klenk H.P."/>
            <person name="Kyrpides N.C."/>
        </authorList>
    </citation>
    <scope>NUCLEOTIDE SEQUENCE [LARGE SCALE GENOMIC DNA]</scope>
    <source>
        <strain evidence="6">ATCC 23168 / DSM 4126 / NBRC 15989 / NCIMB 1408 / VKM B-1430 / H-43</strain>
    </source>
</reference>
<dbReference type="EMBL" id="CP002349">
    <property type="protein sequence ID" value="ADR23407.1"/>
    <property type="molecule type" value="Genomic_DNA"/>
</dbReference>